<dbReference type="Proteomes" id="UP000248987">
    <property type="component" value="Unassembled WGS sequence"/>
</dbReference>
<feature type="transmembrane region" description="Helical" evidence="1">
    <location>
        <begin position="53"/>
        <end position="72"/>
    </location>
</feature>
<keyword evidence="1" id="KW-0812">Transmembrane</keyword>
<evidence type="ECO:0000256" key="1">
    <source>
        <dbReference type="SAM" id="Phobius"/>
    </source>
</evidence>
<proteinExistence type="predicted"/>
<dbReference type="STRING" id="49280.A9996_02000"/>
<evidence type="ECO:0000313" key="2">
    <source>
        <dbReference type="EMBL" id="RAJ19945.1"/>
    </source>
</evidence>
<dbReference type="RefSeq" id="WP_066430322.1">
    <property type="nucleotide sequence ID" value="NZ_LZRN01000003.1"/>
</dbReference>
<keyword evidence="1" id="KW-0472">Membrane</keyword>
<evidence type="ECO:0000313" key="3">
    <source>
        <dbReference type="Proteomes" id="UP000248987"/>
    </source>
</evidence>
<dbReference type="OrthoDB" id="1442507at2"/>
<feature type="transmembrane region" description="Helical" evidence="1">
    <location>
        <begin position="106"/>
        <end position="129"/>
    </location>
</feature>
<dbReference type="AlphaFoldDB" id="A0A1A7R5W6"/>
<accession>A0A1A7R5W6</accession>
<protein>
    <submittedName>
        <fullName evidence="2">Uncharacterized protein</fullName>
    </submittedName>
</protein>
<name>A0A1A7R5W6_9FLAO</name>
<reference evidence="2 3" key="1">
    <citation type="submission" date="2018-06" db="EMBL/GenBank/DDBJ databases">
        <title>Genomic Encyclopedia of Archaeal and Bacterial Type Strains, Phase II (KMG-II): from individual species to whole genera.</title>
        <authorList>
            <person name="Goeker M."/>
        </authorList>
    </citation>
    <scope>NUCLEOTIDE SEQUENCE [LARGE SCALE GENOMIC DNA]</scope>
    <source>
        <strain evidence="2 3">DSM 12408</strain>
    </source>
</reference>
<dbReference type="EMBL" id="QLLQ01000017">
    <property type="protein sequence ID" value="RAJ19945.1"/>
    <property type="molecule type" value="Genomic_DNA"/>
</dbReference>
<comment type="caution">
    <text evidence="2">The sequence shown here is derived from an EMBL/GenBank/DDBJ whole genome shotgun (WGS) entry which is preliminary data.</text>
</comment>
<keyword evidence="3" id="KW-1185">Reference proteome</keyword>
<sequence>MKENADEFLENLVKKTMKSSPLEAPPSDFTSNIMARINVKSTTTVYQPLISKMGWMLILTTGIAYVVYLYVISAGEPNDWFKAVDFSTVSNNEIMNFFSELKLARITTYAMVVCGLMLCAQVPILKYFITKRQQGSY</sequence>
<gene>
    <name evidence="2" type="ORF">LX77_03334</name>
</gene>
<organism evidence="2 3">
    <name type="scientific">Gelidibacter algens</name>
    <dbReference type="NCBI Taxonomy" id="49280"/>
    <lineage>
        <taxon>Bacteria</taxon>
        <taxon>Pseudomonadati</taxon>
        <taxon>Bacteroidota</taxon>
        <taxon>Flavobacteriia</taxon>
        <taxon>Flavobacteriales</taxon>
        <taxon>Flavobacteriaceae</taxon>
        <taxon>Gelidibacter</taxon>
    </lineage>
</organism>
<keyword evidence="1" id="KW-1133">Transmembrane helix</keyword>